<proteinExistence type="predicted"/>
<evidence type="ECO:0000256" key="1">
    <source>
        <dbReference type="SAM" id="Phobius"/>
    </source>
</evidence>
<keyword evidence="1" id="KW-0472">Membrane</keyword>
<dbReference type="EMBL" id="CAJVCH010035006">
    <property type="protein sequence ID" value="CAG7715948.1"/>
    <property type="molecule type" value="Genomic_DNA"/>
</dbReference>
<comment type="caution">
    <text evidence="2">The sequence shown here is derived from an EMBL/GenBank/DDBJ whole genome shotgun (WGS) entry which is preliminary data.</text>
</comment>
<reference evidence="2" key="1">
    <citation type="submission" date="2021-06" db="EMBL/GenBank/DDBJ databases">
        <authorList>
            <person name="Hodson N. C."/>
            <person name="Mongue J. A."/>
            <person name="Jaron S. K."/>
        </authorList>
    </citation>
    <scope>NUCLEOTIDE SEQUENCE</scope>
</reference>
<feature type="transmembrane region" description="Helical" evidence="1">
    <location>
        <begin position="73"/>
        <end position="93"/>
    </location>
</feature>
<sequence>MFVDIKDATHSVRGSEANILSFINLGNTITLYFVSWCQLYYNWVDATPVIHFVRELQHNYCLREMSTSGRSGVIMAYVLWISCILLIVLVYSLDPFAAPDWELERILENSATAVPRYFPTYVMNHPGLKYVCQFSVILIQFYAVMFVFMGDIIGIPMYIFTYVITMEFFLKLYESFKEVQYAKNVYFSGWILMIYIMNISFYSLHTRESIDSLGLTGQDVDAFTRFSRIIFIFELTVLHKAPADVCILCKKLLKILRGNLLLDIPIYKLHLILGDISDGVQGISSGRFLRITPAACGR</sequence>
<dbReference type="AlphaFoldDB" id="A0A8J2J7J5"/>
<feature type="transmembrane region" description="Helical" evidence="1">
    <location>
        <begin position="185"/>
        <end position="204"/>
    </location>
</feature>
<dbReference type="Proteomes" id="UP000708208">
    <property type="component" value="Unassembled WGS sequence"/>
</dbReference>
<protein>
    <submittedName>
        <fullName evidence="2">Uncharacterized protein</fullName>
    </submittedName>
</protein>
<evidence type="ECO:0000313" key="3">
    <source>
        <dbReference type="Proteomes" id="UP000708208"/>
    </source>
</evidence>
<keyword evidence="1" id="KW-1133">Transmembrane helix</keyword>
<keyword evidence="3" id="KW-1185">Reference proteome</keyword>
<accession>A0A8J2J7J5</accession>
<gene>
    <name evidence="2" type="ORF">AFUS01_LOCUS5483</name>
</gene>
<evidence type="ECO:0000313" key="2">
    <source>
        <dbReference type="EMBL" id="CAG7715948.1"/>
    </source>
</evidence>
<keyword evidence="1" id="KW-0812">Transmembrane</keyword>
<organism evidence="2 3">
    <name type="scientific">Allacma fusca</name>
    <dbReference type="NCBI Taxonomy" id="39272"/>
    <lineage>
        <taxon>Eukaryota</taxon>
        <taxon>Metazoa</taxon>
        <taxon>Ecdysozoa</taxon>
        <taxon>Arthropoda</taxon>
        <taxon>Hexapoda</taxon>
        <taxon>Collembola</taxon>
        <taxon>Symphypleona</taxon>
        <taxon>Sminthuridae</taxon>
        <taxon>Allacma</taxon>
    </lineage>
</organism>
<name>A0A8J2J7J5_9HEXA</name>
<feature type="non-terminal residue" evidence="2">
    <location>
        <position position="1"/>
    </location>
</feature>